<accession>A0A8D2H3Q8</accession>
<evidence type="ECO:0000256" key="8">
    <source>
        <dbReference type="ARBA" id="ARBA00022741"/>
    </source>
</evidence>
<feature type="compositionally biased region" description="Polar residues" evidence="13">
    <location>
        <begin position="591"/>
        <end position="607"/>
    </location>
</feature>
<keyword evidence="16" id="KW-1185">Reference proteome</keyword>
<dbReference type="Gene3D" id="3.30.200.20">
    <property type="entry name" value="Phosphorylase Kinase, domain 1"/>
    <property type="match status" value="1"/>
</dbReference>
<feature type="compositionally biased region" description="Basic residues" evidence="13">
    <location>
        <begin position="2124"/>
        <end position="2136"/>
    </location>
</feature>
<feature type="compositionally biased region" description="Polar residues" evidence="13">
    <location>
        <begin position="2148"/>
        <end position="2176"/>
    </location>
</feature>
<evidence type="ECO:0000313" key="16">
    <source>
        <dbReference type="Proteomes" id="UP000694417"/>
    </source>
</evidence>
<feature type="region of interest" description="Disordered" evidence="13">
    <location>
        <begin position="1"/>
        <end position="77"/>
    </location>
</feature>
<evidence type="ECO:0000313" key="15">
    <source>
        <dbReference type="Ensembl" id="ENSUPAP00010008442.1"/>
    </source>
</evidence>
<dbReference type="InterPro" id="IPR011009">
    <property type="entry name" value="Kinase-like_dom_sf"/>
</dbReference>
<feature type="domain" description="Protein kinase" evidence="14">
    <location>
        <begin position="223"/>
        <end position="481"/>
    </location>
</feature>
<keyword evidence="4" id="KW-0963">Cytoplasm</keyword>
<dbReference type="CDD" id="cd14030">
    <property type="entry name" value="STKc_WNK1"/>
    <property type="match status" value="1"/>
</dbReference>
<feature type="region of interest" description="Disordered" evidence="13">
    <location>
        <begin position="1028"/>
        <end position="1065"/>
    </location>
</feature>
<dbReference type="GO" id="GO:0005737">
    <property type="term" value="C:cytoplasm"/>
    <property type="evidence" value="ECO:0007669"/>
    <property type="project" value="UniProtKB-SubCell"/>
</dbReference>
<feature type="compositionally biased region" description="Low complexity" evidence="13">
    <location>
        <begin position="40"/>
        <end position="49"/>
    </location>
</feature>
<keyword evidence="7" id="KW-0808">Transferase</keyword>
<dbReference type="RefSeq" id="XP_026266744.1">
    <property type="nucleotide sequence ID" value="XM_026410959.1"/>
</dbReference>
<dbReference type="PANTHER" id="PTHR13902">
    <property type="entry name" value="SERINE/THREONINE-PROTEIN KINASE WNK WITH NO LYSINE -RELATED"/>
    <property type="match status" value="1"/>
</dbReference>
<feature type="region of interest" description="Disordered" evidence="13">
    <location>
        <begin position="1873"/>
        <end position="1943"/>
    </location>
</feature>
<evidence type="ECO:0000256" key="12">
    <source>
        <dbReference type="ARBA" id="ARBA00048679"/>
    </source>
</evidence>
<dbReference type="InterPro" id="IPR008271">
    <property type="entry name" value="Ser/Thr_kinase_AS"/>
</dbReference>
<proteinExistence type="predicted"/>
<feature type="compositionally biased region" description="Basic and acidic residues" evidence="13">
    <location>
        <begin position="194"/>
        <end position="203"/>
    </location>
</feature>
<dbReference type="PROSITE" id="PS00108">
    <property type="entry name" value="PROTEIN_KINASE_ST"/>
    <property type="match status" value="1"/>
</dbReference>
<comment type="cofactor">
    <cofactor evidence="1">
        <name>Mg(2+)</name>
        <dbReference type="ChEBI" id="CHEBI:18420"/>
    </cofactor>
</comment>
<dbReference type="GO" id="GO:0005524">
    <property type="term" value="F:ATP binding"/>
    <property type="evidence" value="ECO:0007669"/>
    <property type="project" value="UniProtKB-KW"/>
</dbReference>
<dbReference type="InterPro" id="IPR000719">
    <property type="entry name" value="Prot_kinase_dom"/>
</dbReference>
<feature type="compositionally biased region" description="Basic and acidic residues" evidence="13">
    <location>
        <begin position="50"/>
        <end position="66"/>
    </location>
</feature>
<reference evidence="15" key="2">
    <citation type="submission" date="2025-09" db="UniProtKB">
        <authorList>
            <consortium name="Ensembl"/>
        </authorList>
    </citation>
    <scope>IDENTIFICATION</scope>
</reference>
<comment type="subcellular location">
    <subcellularLocation>
        <location evidence="2">Cytoplasm</location>
    </subcellularLocation>
</comment>
<evidence type="ECO:0000259" key="14">
    <source>
        <dbReference type="PROSITE" id="PS50011"/>
    </source>
</evidence>
<feature type="compositionally biased region" description="Polar residues" evidence="13">
    <location>
        <begin position="1837"/>
        <end position="1853"/>
    </location>
</feature>
<organism evidence="15 16">
    <name type="scientific">Urocitellus parryii</name>
    <name type="common">Arctic ground squirrel</name>
    <name type="synonym">Spermophilus parryii</name>
    <dbReference type="NCBI Taxonomy" id="9999"/>
    <lineage>
        <taxon>Eukaryota</taxon>
        <taxon>Metazoa</taxon>
        <taxon>Chordata</taxon>
        <taxon>Craniata</taxon>
        <taxon>Vertebrata</taxon>
        <taxon>Euteleostomi</taxon>
        <taxon>Mammalia</taxon>
        <taxon>Eutheria</taxon>
        <taxon>Euarchontoglires</taxon>
        <taxon>Glires</taxon>
        <taxon>Rodentia</taxon>
        <taxon>Sciuromorpha</taxon>
        <taxon>Sciuridae</taxon>
        <taxon>Xerinae</taxon>
        <taxon>Marmotini</taxon>
        <taxon>Urocitellus</taxon>
    </lineage>
</organism>
<dbReference type="GeneTree" id="ENSGT00940000155474"/>
<feature type="compositionally biased region" description="Polar residues" evidence="13">
    <location>
        <begin position="1084"/>
        <end position="1094"/>
    </location>
</feature>
<dbReference type="InterPro" id="IPR050588">
    <property type="entry name" value="WNK_Ser-Thr_kinase"/>
</dbReference>
<dbReference type="Proteomes" id="UP000694417">
    <property type="component" value="Unplaced"/>
</dbReference>
<dbReference type="FunFam" id="3.30.200.20:FF:000494">
    <property type="entry name" value="serine/threonine-protein kinase WNK2 isoform X2"/>
    <property type="match status" value="1"/>
</dbReference>
<feature type="region of interest" description="Disordered" evidence="13">
    <location>
        <begin position="137"/>
        <end position="203"/>
    </location>
</feature>
<gene>
    <name evidence="15" type="primary">WNK1</name>
</gene>
<dbReference type="Pfam" id="PF00069">
    <property type="entry name" value="Pkinase"/>
    <property type="match status" value="1"/>
</dbReference>
<evidence type="ECO:0000256" key="9">
    <source>
        <dbReference type="ARBA" id="ARBA00022777"/>
    </source>
</evidence>
<evidence type="ECO:0000256" key="6">
    <source>
        <dbReference type="ARBA" id="ARBA00022553"/>
    </source>
</evidence>
<keyword evidence="9" id="KW-0418">Kinase</keyword>
<feature type="region of interest" description="Disordered" evidence="13">
    <location>
        <begin position="1731"/>
        <end position="1761"/>
    </location>
</feature>
<feature type="region of interest" description="Disordered" evidence="13">
    <location>
        <begin position="2247"/>
        <end position="2270"/>
    </location>
</feature>
<dbReference type="Gene3D" id="1.10.510.10">
    <property type="entry name" value="Transferase(Phosphotransferase) domain 1"/>
    <property type="match status" value="1"/>
</dbReference>
<dbReference type="Ensembl" id="ENSUPAT00010009675.1">
    <property type="protein sequence ID" value="ENSUPAP00010008442.1"/>
    <property type="gene ID" value="ENSUPAG00010005417.1"/>
</dbReference>
<dbReference type="FunFam" id="1.10.510.10:FF:000006">
    <property type="entry name" value="Serine/threonine-protein kinase WNK1 isoform 2"/>
    <property type="match status" value="1"/>
</dbReference>
<feature type="compositionally biased region" description="Polar residues" evidence="13">
    <location>
        <begin position="700"/>
        <end position="709"/>
    </location>
</feature>
<dbReference type="SUPFAM" id="SSF56112">
    <property type="entry name" value="Protein kinase-like (PK-like)"/>
    <property type="match status" value="1"/>
</dbReference>
<dbReference type="EC" id="2.7.11.1" evidence="3"/>
<feature type="compositionally biased region" description="Basic residues" evidence="13">
    <location>
        <begin position="1102"/>
        <end position="1123"/>
    </location>
</feature>
<feature type="compositionally biased region" description="Low complexity" evidence="13">
    <location>
        <begin position="1028"/>
        <end position="1038"/>
    </location>
</feature>
<dbReference type="GO" id="GO:0004674">
    <property type="term" value="F:protein serine/threonine kinase activity"/>
    <property type="evidence" value="ECO:0007669"/>
    <property type="project" value="UniProtKB-KW"/>
</dbReference>
<dbReference type="FunFam" id="3.10.20.90:FF:000007">
    <property type="entry name" value="Serine/threonine-protein kinase WNK1 isoform 1"/>
    <property type="match status" value="1"/>
</dbReference>
<keyword evidence="10" id="KW-0067">ATP-binding</keyword>
<evidence type="ECO:0000256" key="7">
    <source>
        <dbReference type="ARBA" id="ARBA00022679"/>
    </source>
</evidence>
<feature type="region of interest" description="Disordered" evidence="13">
    <location>
        <begin position="2358"/>
        <end position="2378"/>
    </location>
</feature>
<feature type="compositionally biased region" description="Low complexity" evidence="13">
    <location>
        <begin position="715"/>
        <end position="750"/>
    </location>
</feature>
<feature type="compositionally biased region" description="Low complexity" evidence="13">
    <location>
        <begin position="1889"/>
        <end position="1907"/>
    </location>
</feature>
<evidence type="ECO:0000256" key="1">
    <source>
        <dbReference type="ARBA" id="ARBA00001946"/>
    </source>
</evidence>
<evidence type="ECO:0000256" key="4">
    <source>
        <dbReference type="ARBA" id="ARBA00022490"/>
    </source>
</evidence>
<evidence type="ECO:0000256" key="10">
    <source>
        <dbReference type="ARBA" id="ARBA00022840"/>
    </source>
</evidence>
<evidence type="ECO:0000256" key="11">
    <source>
        <dbReference type="ARBA" id="ARBA00047899"/>
    </source>
</evidence>
<feature type="region of interest" description="Disordered" evidence="13">
    <location>
        <begin position="575"/>
        <end position="756"/>
    </location>
</feature>
<evidence type="ECO:0000256" key="13">
    <source>
        <dbReference type="SAM" id="MobiDB-lite"/>
    </source>
</evidence>
<keyword evidence="6" id="KW-0597">Phosphoprotein</keyword>
<dbReference type="FunFam" id="3.10.20.90:FF:000012">
    <property type="entry name" value="Serine/threonine-protein kinase WNK1 isoform 2"/>
    <property type="match status" value="1"/>
</dbReference>
<feature type="compositionally biased region" description="Polar residues" evidence="13">
    <location>
        <begin position="1731"/>
        <end position="1746"/>
    </location>
</feature>
<feature type="compositionally biased region" description="Low complexity" evidence="13">
    <location>
        <begin position="1046"/>
        <end position="1062"/>
    </location>
</feature>
<comment type="catalytic activity">
    <reaction evidence="11">
        <text>L-threonyl-[protein] + ATP = O-phospho-L-threonyl-[protein] + ADP + H(+)</text>
        <dbReference type="Rhea" id="RHEA:46608"/>
        <dbReference type="Rhea" id="RHEA-COMP:11060"/>
        <dbReference type="Rhea" id="RHEA-COMP:11605"/>
        <dbReference type="ChEBI" id="CHEBI:15378"/>
        <dbReference type="ChEBI" id="CHEBI:30013"/>
        <dbReference type="ChEBI" id="CHEBI:30616"/>
        <dbReference type="ChEBI" id="CHEBI:61977"/>
        <dbReference type="ChEBI" id="CHEBI:456216"/>
        <dbReference type="EC" id="2.7.11.1"/>
    </reaction>
</comment>
<sequence length="2408" mass="254259">MSGGAAEKQSSTPSSLFLSPPAPAPKNGSSSDSSVGEKLGAAATDAGTGRTEEYRRRRHTMDKDSRGAAATTTTTEHRFFRRSVICDSNATALELPGLPFSIPQPGVPAVVPQIAPSEPHREEILTATAVSQVAQQPPVTAAPGEQAVAGPVTSTAPSSTSKDRPVSQPNLVGSKEEPPPARSGSGSGGSSAKELQEEQRQLQDDIEELETKAVGMSNDGRFLKFDIEIGRGSFKTVYKGLDTETTVEVAWCELQDRKLTKSERQRFKEEAEMLKGLQHPNIVRFYDSWESTVKGKKCIVLVTELMTSGTLKTYLKRFKVMKIKVLRSWCRQILKGLQFLHTRTPPIIHRDLKCDNIFITGPTGSVKIGDLGLATLKRASFAKSVIGTPEFMAPEMYEEKYDESVDVYAFGMCMLEMATSEYPYSECQNAAQIYRRVTSGVKPASFDKVAIPEVKEIIEGCIRQNKDERYSIKDLLNHAFFQEETGVRVELAEEDDGEKIAIKLWLRIEDIKKLKGKYKDNEAIEFSFDLERDVPEDVAQEMVESGYVCEGDHKTMAKAIKDRVSLIKRKREQRQLVREEQEKRKQEESSLRQQAEQQSSVPSQTGIKQVPSASTGITTASATSASVSTQVEPEEPEADQHQQLQYQQPSISVLSDGTVDSGQGSSVFTESRVSSQQTVSYGSQHEQAHSTGTVPGHTASIAQAQSQTHGVYPPSSMAQSQSQGQLSSSSLAGVPSSQPIQHPQPQGIQQTAPPQQTVQYSLPQTTASTEATTAQPVSQPQAPQVLPQVSAGKQLPVSQPVSTIQGESQIPVASQSSVVPVHSGAHFLPMGQPLPTSLLPQYPVSQIPLSTPHVSTAQTGFSSLPITMAAGVNQPLLTLASSATAAAIPGGSTVVPSQLPTLLQPVTQLPSQVHPQLLQPAVQSMGIPANLGQAAEVSLPSGDVLYQGFPPRLPPQYPGDSNITPSSNVASVCIHSTVLSPPMPTEALATPGYFPTVVQPYVESNLLVPVGGIGGQVQVSQPAVSLAQQSPTTSSQQAVLESTQGVSQVAPPEPVPVAQSQPTQPVTLVSSIDSAHSDVASGMSDGNENAPSSSGRHEGRTAKRHYRKSVRSRSRHEKTSRPKLRILNVSNKGDRVVECQLETHNRKMVTFKFDLDGDNPEEIATIMVNNDFILAIERESFVDQVREIIEKADEMLSEDVSVEPEGDQGMESLQGKDDYGFSGSQKLEGEFKQPVPTSSMPQQIGVPTSSLTQVVHSAGRRFIVSPVPESRLRESKVFTSEISDTVAPSIPQGPGMNLSHSASSLSLQKAFSELRHAQMTEGPNTAPPNFSHTGPTFPPFLGSIAGGPTTAAATPSVSVPVSSSSLNDISTSVIQAEVTVPTEKGITGVATSTGVVMSSCLPVPPVSESPVLASVGSSVTIPAVVSMSTTSQPVQAPTSGSIVSSTGAFPSMTVLTALTSAVAAPGAKPPAVLSQQTASTTGVATVTSVSASTPFPTIASQPSLQLSSSTSAPTLAETVVVSAHSLDKTSHSSTTGLALSLSAPSSSSPGVGVASSVSQPGGVHPLVIPSVIASTPVFPQAVGPTSTPLLPQVPSIPPLVQPVANVPAVQQTLIHSQPQPALLPNQPHTHCPEVDADNQPKAPGIDDIKTLEEKLRSLFSEHSSSGAQHASVSLETSLVVETTITPGIPTTAVAPSKLMTSTTSTCLPPTNLPLGTAGLSVMSVATPGQVSTPGSYVSAPVSTTSGMKPGTAPSKPPLTKAPVLPVGTELPAGTLPSEQLPPFPGPSLTQSQQPLEDLDAQLRRTLSPETITVTSAVSPVSMVAPTAVTEAGAQPQKDVSQGTEGPVLATSSGTGVFKMGRFQVSVAMDDIQKEDKNKTEDAKSVHFESSTSESSVLSSSSPESTLVKPEPNGMTIHGISSDVPDSALKTPASEAKSETGQPTKVGRFQVTTTANKVGRFSISRTEDKIAEAKKEGPVTSPPFRDSEQAVLPAVIPKKEKPELSEPSHLNGPSSDLEAAFLRGDVDDGSGSPHSPRQLCSKSLPIQNLSQSLSNSFNSSYMSSDNESDIEDEDLKLELRRLREKHLKEIQDLQSRQKHEIESLYTKLGKVPPAVIIPPAAPLSGRRRRPTKSKGSKSSRSSSLGNKSPQLSGNLSGQSAASVLHPQQTLHPPSNIAETGQNQLLQPLKPSPSSDNLYSAFTSDGAISVPSLSAPGQGCAKFNCASEQVTFKPGGRRTRFLRTSSTNTVGGTVNSQAAQAQPPAMTSSRKGTFTDDLHKLVDNWARDAMNLSGRRGSKGHMNYEGPGMARKFSAPGQLCISMTSNLGGSAPISAASATSLGHFTKSMCPPQQYGFPAAPFGTQWSGTGGPAPQPLGQFQPVGTASLQNFNISNLQKSISNPPGSNLRTT</sequence>
<feature type="region of interest" description="Disordered" evidence="13">
    <location>
        <begin position="1077"/>
        <end position="1123"/>
    </location>
</feature>
<keyword evidence="5" id="KW-0723">Serine/threonine-protein kinase</keyword>
<feature type="compositionally biased region" description="Low complexity" evidence="13">
    <location>
        <begin position="612"/>
        <end position="629"/>
    </location>
</feature>
<dbReference type="GeneID" id="113198293"/>
<name>A0A8D2H3Q8_UROPR</name>
<protein>
    <recommendedName>
        <fullName evidence="3">non-specific serine/threonine protein kinase</fullName>
        <ecNumber evidence="3">2.7.11.1</ecNumber>
    </recommendedName>
</protein>
<feature type="compositionally biased region" description="Polar residues" evidence="13">
    <location>
        <begin position="641"/>
        <end position="693"/>
    </location>
</feature>
<dbReference type="InterPro" id="IPR024678">
    <property type="entry name" value="Kinase_OSR1/WNK_CCT"/>
</dbReference>
<dbReference type="PROSITE" id="PS50011">
    <property type="entry name" value="PROTEIN_KINASE_DOM"/>
    <property type="match status" value="1"/>
</dbReference>
<feature type="compositionally biased region" description="Basic and acidic residues" evidence="13">
    <location>
        <begin position="575"/>
        <end position="590"/>
    </location>
</feature>
<dbReference type="SMART" id="SM00220">
    <property type="entry name" value="S_TKc"/>
    <property type="match status" value="1"/>
</dbReference>
<evidence type="ECO:0000256" key="5">
    <source>
        <dbReference type="ARBA" id="ARBA00022527"/>
    </source>
</evidence>
<feature type="region of interest" description="Disordered" evidence="13">
    <location>
        <begin position="2114"/>
        <end position="2176"/>
    </location>
</feature>
<feature type="region of interest" description="Disordered" evidence="13">
    <location>
        <begin position="1830"/>
        <end position="1853"/>
    </location>
</feature>
<keyword evidence="8" id="KW-0547">Nucleotide-binding</keyword>
<feature type="compositionally biased region" description="Low complexity" evidence="13">
    <location>
        <begin position="2137"/>
        <end position="2147"/>
    </location>
</feature>
<dbReference type="Pfam" id="PF24889">
    <property type="entry name" value="CCTL2_WNK"/>
    <property type="match status" value="1"/>
</dbReference>
<dbReference type="InterPro" id="IPR056865">
    <property type="entry name" value="CCTL2_WNK"/>
</dbReference>
<comment type="catalytic activity">
    <reaction evidence="12">
        <text>L-seryl-[protein] + ATP = O-phospho-L-seryl-[protein] + ADP + H(+)</text>
        <dbReference type="Rhea" id="RHEA:17989"/>
        <dbReference type="Rhea" id="RHEA-COMP:9863"/>
        <dbReference type="Rhea" id="RHEA-COMP:11604"/>
        <dbReference type="ChEBI" id="CHEBI:15378"/>
        <dbReference type="ChEBI" id="CHEBI:29999"/>
        <dbReference type="ChEBI" id="CHEBI:30616"/>
        <dbReference type="ChEBI" id="CHEBI:83421"/>
        <dbReference type="ChEBI" id="CHEBI:456216"/>
        <dbReference type="EC" id="2.7.11.1"/>
    </reaction>
</comment>
<reference evidence="15" key="1">
    <citation type="submission" date="2025-08" db="UniProtKB">
        <authorList>
            <consortium name="Ensembl"/>
        </authorList>
    </citation>
    <scope>IDENTIFICATION</scope>
</reference>
<evidence type="ECO:0000256" key="2">
    <source>
        <dbReference type="ARBA" id="ARBA00004496"/>
    </source>
</evidence>
<evidence type="ECO:0000256" key="3">
    <source>
        <dbReference type="ARBA" id="ARBA00012513"/>
    </source>
</evidence>
<feature type="compositionally biased region" description="Low complexity" evidence="13">
    <location>
        <begin position="10"/>
        <end position="19"/>
    </location>
</feature>
<feature type="compositionally biased region" description="Basic and acidic residues" evidence="13">
    <location>
        <begin position="1873"/>
        <end position="1886"/>
    </location>
</feature>
<dbReference type="Pfam" id="PF12202">
    <property type="entry name" value="OSR1_C"/>
    <property type="match status" value="1"/>
</dbReference>
<dbReference type="Gene3D" id="3.10.20.90">
    <property type="entry name" value="Phosphatidylinositol 3-kinase Catalytic Subunit, Chain A, domain 1"/>
    <property type="match status" value="2"/>
</dbReference>